<dbReference type="EMBL" id="CAUYUJ010000414">
    <property type="protein sequence ID" value="CAK0790410.1"/>
    <property type="molecule type" value="Genomic_DNA"/>
</dbReference>
<organism evidence="2 3">
    <name type="scientific">Prorocentrum cordatum</name>
    <dbReference type="NCBI Taxonomy" id="2364126"/>
    <lineage>
        <taxon>Eukaryota</taxon>
        <taxon>Sar</taxon>
        <taxon>Alveolata</taxon>
        <taxon>Dinophyceae</taxon>
        <taxon>Prorocentrales</taxon>
        <taxon>Prorocentraceae</taxon>
        <taxon>Prorocentrum</taxon>
    </lineage>
</organism>
<feature type="transmembrane region" description="Helical" evidence="1">
    <location>
        <begin position="82"/>
        <end position="104"/>
    </location>
</feature>
<proteinExistence type="predicted"/>
<feature type="transmembrane region" description="Helical" evidence="1">
    <location>
        <begin position="12"/>
        <end position="41"/>
    </location>
</feature>
<protein>
    <submittedName>
        <fullName evidence="2">Uncharacterized protein</fullName>
    </submittedName>
</protein>
<keyword evidence="1" id="KW-0812">Transmembrane</keyword>
<reference evidence="2" key="1">
    <citation type="submission" date="2023-10" db="EMBL/GenBank/DDBJ databases">
        <authorList>
            <person name="Chen Y."/>
            <person name="Shah S."/>
            <person name="Dougan E. K."/>
            <person name="Thang M."/>
            <person name="Chan C."/>
        </authorList>
    </citation>
    <scope>NUCLEOTIDE SEQUENCE [LARGE SCALE GENOMIC DNA]</scope>
</reference>
<keyword evidence="1" id="KW-0472">Membrane</keyword>
<evidence type="ECO:0000313" key="3">
    <source>
        <dbReference type="Proteomes" id="UP001189429"/>
    </source>
</evidence>
<accession>A0ABN9PEE1</accession>
<name>A0ABN9PEE1_9DINO</name>
<sequence length="208" mass="23249">MHSVRDGVIFCASVFCLLVHVALLVSSGTLSRFAGGLYALLRRLRCAVRPRDSTKQTQTREDLIALKVADLVMSRRADYARVFIHPFSLICVIHFVFMAMNFVSDRERKQYIPADAVFVALYLTMLFLLRKPCSITPSTVQLWGSWGMLLVSVGASPWGTPSDRLYFLSTTAGVVRLGIGLCMLNLPALLFWNAVYPHPGRPLDEPVQ</sequence>
<keyword evidence="1" id="KW-1133">Transmembrane helix</keyword>
<feature type="transmembrane region" description="Helical" evidence="1">
    <location>
        <begin position="110"/>
        <end position="128"/>
    </location>
</feature>
<comment type="caution">
    <text evidence="2">The sequence shown here is derived from an EMBL/GenBank/DDBJ whole genome shotgun (WGS) entry which is preliminary data.</text>
</comment>
<feature type="transmembrane region" description="Helical" evidence="1">
    <location>
        <begin position="165"/>
        <end position="192"/>
    </location>
</feature>
<evidence type="ECO:0000256" key="1">
    <source>
        <dbReference type="SAM" id="Phobius"/>
    </source>
</evidence>
<keyword evidence="3" id="KW-1185">Reference proteome</keyword>
<evidence type="ECO:0000313" key="2">
    <source>
        <dbReference type="EMBL" id="CAK0790410.1"/>
    </source>
</evidence>
<dbReference type="Proteomes" id="UP001189429">
    <property type="component" value="Unassembled WGS sequence"/>
</dbReference>
<feature type="transmembrane region" description="Helical" evidence="1">
    <location>
        <begin position="140"/>
        <end position="159"/>
    </location>
</feature>
<gene>
    <name evidence="2" type="ORF">PCOR1329_LOCUS1693</name>
</gene>